<comment type="caution">
    <text evidence="2">The sequence shown here is derived from an EMBL/GenBank/DDBJ whole genome shotgun (WGS) entry which is preliminary data.</text>
</comment>
<dbReference type="AlphaFoldDB" id="A0A9P4Z393"/>
<evidence type="ECO:0000256" key="1">
    <source>
        <dbReference type="SAM" id="MobiDB-lite"/>
    </source>
</evidence>
<protein>
    <recommendedName>
        <fullName evidence="4">SH3 domain-containing protein</fullName>
    </recommendedName>
</protein>
<reference evidence="2" key="1">
    <citation type="submission" date="2020-03" db="EMBL/GenBank/DDBJ databases">
        <title>Site-based positive gene gene selection in Geosmithia morbida across the United States reveals a broad range of putative effectors and factors for local host and environmental adapation.</title>
        <authorList>
            <person name="Onufrak A."/>
            <person name="Murdoch R.W."/>
            <person name="Gazis R."/>
            <person name="Huff M."/>
            <person name="Staton M."/>
            <person name="Klingeman W."/>
            <person name="Hadziabdic D."/>
        </authorList>
    </citation>
    <scope>NUCLEOTIDE SEQUENCE</scope>
    <source>
        <strain evidence="2">1262</strain>
    </source>
</reference>
<name>A0A9P4Z393_9HYPO</name>
<evidence type="ECO:0000313" key="2">
    <source>
        <dbReference type="EMBL" id="KAF4126624.1"/>
    </source>
</evidence>
<dbReference type="RefSeq" id="XP_035325276.1">
    <property type="nucleotide sequence ID" value="XM_035462346.1"/>
</dbReference>
<feature type="compositionally biased region" description="Low complexity" evidence="1">
    <location>
        <begin position="189"/>
        <end position="204"/>
    </location>
</feature>
<dbReference type="Proteomes" id="UP000749293">
    <property type="component" value="Unassembled WGS sequence"/>
</dbReference>
<dbReference type="EMBL" id="JAANYQ010000001">
    <property type="protein sequence ID" value="KAF4126624.1"/>
    <property type="molecule type" value="Genomic_DNA"/>
</dbReference>
<keyword evidence="3" id="KW-1185">Reference proteome</keyword>
<accession>A0A9P4Z393</accession>
<dbReference type="GeneID" id="55966590"/>
<organism evidence="2 3">
    <name type="scientific">Geosmithia morbida</name>
    <dbReference type="NCBI Taxonomy" id="1094350"/>
    <lineage>
        <taxon>Eukaryota</taxon>
        <taxon>Fungi</taxon>
        <taxon>Dikarya</taxon>
        <taxon>Ascomycota</taxon>
        <taxon>Pezizomycotina</taxon>
        <taxon>Sordariomycetes</taxon>
        <taxon>Hypocreomycetidae</taxon>
        <taxon>Hypocreales</taxon>
        <taxon>Bionectriaceae</taxon>
        <taxon>Geosmithia</taxon>
    </lineage>
</organism>
<proteinExistence type="predicted"/>
<evidence type="ECO:0008006" key="4">
    <source>
        <dbReference type="Google" id="ProtNLM"/>
    </source>
</evidence>
<feature type="compositionally biased region" description="Basic and acidic residues" evidence="1">
    <location>
        <begin position="285"/>
        <end position="301"/>
    </location>
</feature>
<dbReference type="OrthoDB" id="5243589at2759"/>
<feature type="region of interest" description="Disordered" evidence="1">
    <location>
        <begin position="276"/>
        <end position="372"/>
    </location>
</feature>
<feature type="compositionally biased region" description="Pro residues" evidence="1">
    <location>
        <begin position="359"/>
        <end position="372"/>
    </location>
</feature>
<feature type="region of interest" description="Disordered" evidence="1">
    <location>
        <begin position="154"/>
        <end position="247"/>
    </location>
</feature>
<feature type="compositionally biased region" description="Low complexity" evidence="1">
    <location>
        <begin position="302"/>
        <end position="311"/>
    </location>
</feature>
<gene>
    <name evidence="2" type="ORF">GMORB2_0360</name>
</gene>
<evidence type="ECO:0000313" key="3">
    <source>
        <dbReference type="Proteomes" id="UP000749293"/>
    </source>
</evidence>
<sequence>MSVSEVDDLILHHFRLIADKARQAVGDAGSHNVDMIKAAKALLKEGDRAVSNIEPLCTKYLEEFGPVFTFAVKDNTIISQHRAILTELLWEFDDLIQPEDVDAYEFAKLKHASRKAALATVEALKCMKLEAAASSSPRGSVSKLPTPPMLHAAVARSGQPTGGLGGSHGHSHQSSSPSSNVAMADVHDATAQPPAADPSAPSTDHMTMDWQDSRDRGRPRSPVSNPWDLQKMPPTEGAPPPSSQADWDINQRASEDEPPILPAAWLITDAASGVAVIRPPPPGDGDYRPGYRDGSVGDRRMSIASSSCSAHSDQHDRPRHTRPRHETGLSSFSIPKDKVEQQHVSPPYVRHPGPASPVAGPPPSAPNPLSSLPPIPASKHMYVRRDSAIESPISPTGPTPLSPTVLDVPTKTQQLPILPGFVGSLPGPEGTMSQLPEVVPYGATLPIDTGLIPVETGAAPARARVVTDKQKEEARILADSSIALCGGFCEGTNEVIRGRIGVKRLRKPAIVTTAEVARCNHCLYELDFARIEADVDRHDQGNSTMSGINYRIRFLQKSHLTVKRIDDVQFGCVFCAQQGHTLDKSDATVFFSGHHLFDHLARHPRPLPAVPGMTVIEGDTVPDKHYNDYDIHFRNPPLPHPVLERIDGVGSSMPTGISKEQSRRLFGQRLLPDRSPALQVAKGARITSLRWPDRYNGEWCFGWHEGTFASIPFDIVRLEVPPSDEIRYDRQSLVTAKAKWRFSVKDKEYGDWLKFDKNETISNLCWVDRDYWCWSGTNEKNKSGIFPQAFINTNTIMEPTEGVQSRITSLREEQARSSSIMSKFSWKNKYV</sequence>